<evidence type="ECO:0000256" key="1">
    <source>
        <dbReference type="SAM" id="SignalP"/>
    </source>
</evidence>
<dbReference type="NCBIfam" id="TIGR03519">
    <property type="entry name" value="T9SS_PorP_fam"/>
    <property type="match status" value="1"/>
</dbReference>
<keyword evidence="3" id="KW-1185">Reference proteome</keyword>
<dbReference type="RefSeq" id="WP_271338773.1">
    <property type="nucleotide sequence ID" value="NZ_JAMZNK010000096.1"/>
</dbReference>
<feature type="signal peptide" evidence="1">
    <location>
        <begin position="1"/>
        <end position="20"/>
    </location>
</feature>
<evidence type="ECO:0000313" key="2">
    <source>
        <dbReference type="EMBL" id="MDA6072820.1"/>
    </source>
</evidence>
<comment type="caution">
    <text evidence="2">The sequence shown here is derived from an EMBL/GenBank/DDBJ whole genome shotgun (WGS) entry which is preliminary data.</text>
</comment>
<proteinExistence type="predicted"/>
<dbReference type="InterPro" id="IPR019861">
    <property type="entry name" value="PorP/SprF_Bacteroidetes"/>
</dbReference>
<dbReference type="Proteomes" id="UP001212170">
    <property type="component" value="Unassembled WGS sequence"/>
</dbReference>
<keyword evidence="1" id="KW-0732">Signal</keyword>
<feature type="chain" id="PRO_5045447448" evidence="1">
    <location>
        <begin position="21"/>
        <end position="312"/>
    </location>
</feature>
<organism evidence="2 3">
    <name type="scientific">Flavobacterium azizsancarii</name>
    <dbReference type="NCBI Taxonomy" id="2961580"/>
    <lineage>
        <taxon>Bacteria</taxon>
        <taxon>Pseudomonadati</taxon>
        <taxon>Bacteroidota</taxon>
        <taxon>Flavobacteriia</taxon>
        <taxon>Flavobacteriales</taxon>
        <taxon>Flavobacteriaceae</taxon>
        <taxon>Flavobacterium</taxon>
    </lineage>
</organism>
<evidence type="ECO:0000313" key="3">
    <source>
        <dbReference type="Proteomes" id="UP001212170"/>
    </source>
</evidence>
<gene>
    <name evidence="2" type="ORF">NJT12_24690</name>
</gene>
<sequence length="312" mass="35034">MKCNSIIILLNLLFSFLANAQQNAQFSDYKINMSSFNPAFAGYYDGSILLIHRSQFTGIEGAPETQNLNINVPISIYMGTGFNLINENLGVTQKLIATADYSYTIYTNDYNMITFGLKGGISNLNVNYSRLDLGQGNDVSFENNINNLIRPRIGVGFLYNAPSWFVGLSTPNFIKEIDDPSIKSTPLTTNSEFYLITGFLTTINNNLLFKPSILAKKAKNEPFVIDLALNFELQGNFRFGVSYRWDNAITATVGINFMENFQAGFTYDRNINGLGAYAPSSNQFYLKYVFKHAKDIRRDNFSFTSPTNNIGF</sequence>
<accession>A0ABT4WLX1</accession>
<dbReference type="EMBL" id="JAMZNK010000096">
    <property type="protein sequence ID" value="MDA6072820.1"/>
    <property type="molecule type" value="Genomic_DNA"/>
</dbReference>
<name>A0ABT4WLX1_9FLAO</name>
<protein>
    <submittedName>
        <fullName evidence="2">Type IX secretion system membrane protein PorP/SprF</fullName>
    </submittedName>
</protein>
<reference evidence="2 3" key="1">
    <citation type="journal article" date="2023" name="Chemosphere">
        <title>Whole genome analysis of Flavobacterium aziz-sancarii sp. nov., isolated from Ardley Island (Antarctica), revealed a rich resistome and bioremediation potential.</title>
        <authorList>
            <person name="Otur C."/>
            <person name="Okay S."/>
            <person name="Kurt-Kizildogan A."/>
        </authorList>
    </citation>
    <scope>NUCLEOTIDE SEQUENCE [LARGE SCALE GENOMIC DNA]</scope>
    <source>
        <strain evidence="2 3">AC</strain>
    </source>
</reference>
<dbReference type="Pfam" id="PF11751">
    <property type="entry name" value="PorP_SprF"/>
    <property type="match status" value="1"/>
</dbReference>